<dbReference type="GO" id="GO:0005737">
    <property type="term" value="C:cytoplasm"/>
    <property type="evidence" value="ECO:0007669"/>
    <property type="project" value="TreeGrafter"/>
</dbReference>
<evidence type="ECO:0000256" key="6">
    <source>
        <dbReference type="SAM" id="MobiDB-lite"/>
    </source>
</evidence>
<organism evidence="8 9">
    <name type="scientific">Eimeria necatrix</name>
    <dbReference type="NCBI Taxonomy" id="51315"/>
    <lineage>
        <taxon>Eukaryota</taxon>
        <taxon>Sar</taxon>
        <taxon>Alveolata</taxon>
        <taxon>Apicomplexa</taxon>
        <taxon>Conoidasida</taxon>
        <taxon>Coccidia</taxon>
        <taxon>Eucoccidiorida</taxon>
        <taxon>Eimeriorina</taxon>
        <taxon>Eimeriidae</taxon>
        <taxon>Eimeria</taxon>
    </lineage>
</organism>
<comment type="pathway">
    <text evidence="4">Amino-acid biosynthesis.</text>
</comment>
<dbReference type="EMBL" id="HG722812">
    <property type="protein sequence ID" value="CDJ63473.1"/>
    <property type="molecule type" value="Genomic_DNA"/>
</dbReference>
<dbReference type="VEuPathDB" id="ToxoDB:ENH_00043330"/>
<accession>U6MK62</accession>
<gene>
    <name evidence="8" type="ORF">ENH_00043330</name>
</gene>
<dbReference type="GO" id="GO:0004648">
    <property type="term" value="F:O-phospho-L-serine:2-oxoglutarate aminotransferase activity"/>
    <property type="evidence" value="ECO:0007669"/>
    <property type="project" value="UniProtKB-EC"/>
</dbReference>
<reference evidence="8" key="2">
    <citation type="submission" date="2013-10" db="EMBL/GenBank/DDBJ databases">
        <authorList>
            <person name="Aslett M."/>
        </authorList>
    </citation>
    <scope>NUCLEOTIDE SEQUENCE [LARGE SCALE GENOMIC DNA]</scope>
    <source>
        <strain evidence="8">Houghton</strain>
    </source>
</reference>
<dbReference type="GeneID" id="25474490"/>
<proteinExistence type="predicted"/>
<dbReference type="GO" id="GO:0006564">
    <property type="term" value="P:L-serine biosynthetic process"/>
    <property type="evidence" value="ECO:0007669"/>
    <property type="project" value="InterPro"/>
</dbReference>
<comment type="catalytic activity">
    <reaction evidence="5">
        <text>O-phospho-L-serine + 2-oxoglutarate = 3-phosphooxypyruvate + L-glutamate</text>
        <dbReference type="Rhea" id="RHEA:14329"/>
        <dbReference type="ChEBI" id="CHEBI:16810"/>
        <dbReference type="ChEBI" id="CHEBI:18110"/>
        <dbReference type="ChEBI" id="CHEBI:29985"/>
        <dbReference type="ChEBI" id="CHEBI:57524"/>
        <dbReference type="EC" id="2.6.1.52"/>
    </reaction>
</comment>
<evidence type="ECO:0000313" key="9">
    <source>
        <dbReference type="Proteomes" id="UP000030754"/>
    </source>
</evidence>
<evidence type="ECO:0000313" key="8">
    <source>
        <dbReference type="EMBL" id="CDJ63473.1"/>
    </source>
</evidence>
<dbReference type="InterPro" id="IPR000192">
    <property type="entry name" value="Aminotrans_V_dom"/>
</dbReference>
<sequence>MEDVQRELVDFRGWGISVMEMSHRGPHFKKVLQEAKEAATRFLEIPQTHNLLFMSGGATAQFAAEALNLLTPEFSRADYAITGYWSKYAMKEASMYGETKAVTDAAAKDYLEIDPVETWEMSDKGGEHQQQQQDLQQQQQEQQQQQQEQQQQQFTKVCLWVSLQLERRRTSALLE</sequence>
<dbReference type="OrthoDB" id="1703350at2759"/>
<dbReference type="AlphaFoldDB" id="U6MK62"/>
<dbReference type="RefSeq" id="XP_013440835.1">
    <property type="nucleotide sequence ID" value="XM_013585381.1"/>
</dbReference>
<evidence type="ECO:0000256" key="4">
    <source>
        <dbReference type="ARBA" id="ARBA00029440"/>
    </source>
</evidence>
<dbReference type="GO" id="GO:0030170">
    <property type="term" value="F:pyridoxal phosphate binding"/>
    <property type="evidence" value="ECO:0007669"/>
    <property type="project" value="TreeGrafter"/>
</dbReference>
<evidence type="ECO:0000259" key="7">
    <source>
        <dbReference type="Pfam" id="PF00266"/>
    </source>
</evidence>
<feature type="domain" description="Aminotransferase class V" evidence="7">
    <location>
        <begin position="5"/>
        <end position="94"/>
    </location>
</feature>
<dbReference type="PANTHER" id="PTHR43247:SF1">
    <property type="entry name" value="PHOSPHOSERINE AMINOTRANSFERASE"/>
    <property type="match status" value="1"/>
</dbReference>
<dbReference type="InterPro" id="IPR015424">
    <property type="entry name" value="PyrdxlP-dep_Trfase"/>
</dbReference>
<evidence type="ECO:0000256" key="1">
    <source>
        <dbReference type="ARBA" id="ARBA00001933"/>
    </source>
</evidence>
<protein>
    <submittedName>
        <fullName evidence="8">Phosphoserine aminotransferase, putative</fullName>
    </submittedName>
</protein>
<dbReference type="Proteomes" id="UP000030754">
    <property type="component" value="Unassembled WGS sequence"/>
</dbReference>
<feature type="compositionally biased region" description="Low complexity" evidence="6">
    <location>
        <begin position="129"/>
        <end position="148"/>
    </location>
</feature>
<reference evidence="8" key="1">
    <citation type="submission" date="2013-10" db="EMBL/GenBank/DDBJ databases">
        <title>Genomic analysis of the causative agents of coccidiosis in chickens.</title>
        <authorList>
            <person name="Reid A.J."/>
            <person name="Blake D."/>
            <person name="Billington K."/>
            <person name="Browne H."/>
            <person name="Dunn M."/>
            <person name="Hung S."/>
            <person name="Kawahara F."/>
            <person name="Miranda-Saavedra D."/>
            <person name="Mourier T."/>
            <person name="Nagra H."/>
            <person name="Otto T.D."/>
            <person name="Rawlings N."/>
            <person name="Sanchez A."/>
            <person name="Sanders M."/>
            <person name="Subramaniam C."/>
            <person name="Tay Y."/>
            <person name="Dear P."/>
            <person name="Doerig C."/>
            <person name="Gruber A."/>
            <person name="Parkinson J."/>
            <person name="Shirley M."/>
            <person name="Wan K.L."/>
            <person name="Berriman M."/>
            <person name="Tomley F."/>
            <person name="Pain A."/>
        </authorList>
    </citation>
    <scope>NUCLEOTIDE SEQUENCE [LARGE SCALE GENOMIC DNA]</scope>
    <source>
        <strain evidence="8">Houghton</strain>
    </source>
</reference>
<dbReference type="PANTHER" id="PTHR43247">
    <property type="entry name" value="PHOSPHOSERINE AMINOTRANSFERASE"/>
    <property type="match status" value="1"/>
</dbReference>
<keyword evidence="8" id="KW-0032">Aminotransferase</keyword>
<feature type="region of interest" description="Disordered" evidence="6">
    <location>
        <begin position="121"/>
        <end position="148"/>
    </location>
</feature>
<keyword evidence="2 8" id="KW-0808">Transferase</keyword>
<keyword evidence="9" id="KW-1185">Reference proteome</keyword>
<dbReference type="Pfam" id="PF00266">
    <property type="entry name" value="Aminotran_5"/>
    <property type="match status" value="1"/>
</dbReference>
<dbReference type="InterPro" id="IPR022278">
    <property type="entry name" value="Pser_aminoTfrase"/>
</dbReference>
<keyword evidence="3" id="KW-0663">Pyridoxal phosphate</keyword>
<name>U6MK62_9EIME</name>
<comment type="cofactor">
    <cofactor evidence="1">
        <name>pyridoxal 5'-phosphate</name>
        <dbReference type="ChEBI" id="CHEBI:597326"/>
    </cofactor>
</comment>
<evidence type="ECO:0000256" key="5">
    <source>
        <dbReference type="ARBA" id="ARBA00049007"/>
    </source>
</evidence>
<evidence type="ECO:0000256" key="3">
    <source>
        <dbReference type="ARBA" id="ARBA00022898"/>
    </source>
</evidence>
<dbReference type="SUPFAM" id="SSF53383">
    <property type="entry name" value="PLP-dependent transferases"/>
    <property type="match status" value="1"/>
</dbReference>
<evidence type="ECO:0000256" key="2">
    <source>
        <dbReference type="ARBA" id="ARBA00022679"/>
    </source>
</evidence>
<dbReference type="Gene3D" id="3.40.640.10">
    <property type="entry name" value="Type I PLP-dependent aspartate aminotransferase-like (Major domain)"/>
    <property type="match status" value="1"/>
</dbReference>
<dbReference type="InterPro" id="IPR015421">
    <property type="entry name" value="PyrdxlP-dep_Trfase_major"/>
</dbReference>